<evidence type="ECO:0000313" key="1">
    <source>
        <dbReference type="EMBL" id="KAH7853900.1"/>
    </source>
</evidence>
<gene>
    <name evidence="1" type="ORF">Vadar_007820</name>
</gene>
<proteinExistence type="predicted"/>
<evidence type="ECO:0000313" key="2">
    <source>
        <dbReference type="Proteomes" id="UP000828048"/>
    </source>
</evidence>
<dbReference type="Proteomes" id="UP000828048">
    <property type="component" value="Chromosome 11"/>
</dbReference>
<protein>
    <submittedName>
        <fullName evidence="1">Uncharacterized protein</fullName>
    </submittedName>
</protein>
<accession>A0ACB7YK48</accession>
<reference evidence="1 2" key="1">
    <citation type="journal article" date="2021" name="Hortic Res">
        <title>High-quality reference genome and annotation aids understanding of berry development for evergreen blueberry (Vaccinium darrowii).</title>
        <authorList>
            <person name="Yu J."/>
            <person name="Hulse-Kemp A.M."/>
            <person name="Babiker E."/>
            <person name="Staton M."/>
        </authorList>
    </citation>
    <scope>NUCLEOTIDE SEQUENCE [LARGE SCALE GENOMIC DNA]</scope>
    <source>
        <strain evidence="2">cv. NJ 8807/NJ 8810</strain>
        <tissue evidence="1">Young leaf</tissue>
    </source>
</reference>
<dbReference type="EMBL" id="CM037161">
    <property type="protein sequence ID" value="KAH7853900.1"/>
    <property type="molecule type" value="Genomic_DNA"/>
</dbReference>
<name>A0ACB7YK48_9ERIC</name>
<sequence length="502" mass="55173">MHDYEETDKGSKIVLYQKNPAATRMKSPAVNNPGRGAAAPLLPKLKPPSKERQGASVAGAVFNVSTSIIGGGIMSIPATLKVLGVIPAFVSIVMVAVLADVSVEFLMRFTNSGESKTYAGVMYESFGRVGSVAVQICVMVTNFGCLTIYLIIIGDVLSGNQLDGAGHLGVLQQWFGIYWWNTRAFALLFVVVFVLLPLVLFRRVESLRFSSAVSVLLAVVFVGICFVMAVFALLEGKTKRPRLVPQLDNGASFFNLFTAVPVIVTAFTFHFNVHPIAMELGKPADMDIAVKISLLLCAAIYFAVGIFGYILFGDSLMSDMLVNFDQNSGSAISSLLNDVVRLSYALHLMLVFPLLNFSLRANIDEFLFPKKSPLVTDEKRFVALTLILLVCSYLAAIAIPNIWYFFQFIGSTSIVCLAFIFPSAIALRDVHGICTRKDRIMAAAMGFFWTTLWRLVDQWPFKIKLNRKQDVLDKGFSTLLLTDESRGFGFANEALEKKELLA</sequence>
<organism evidence="1 2">
    <name type="scientific">Vaccinium darrowii</name>
    <dbReference type="NCBI Taxonomy" id="229202"/>
    <lineage>
        <taxon>Eukaryota</taxon>
        <taxon>Viridiplantae</taxon>
        <taxon>Streptophyta</taxon>
        <taxon>Embryophyta</taxon>
        <taxon>Tracheophyta</taxon>
        <taxon>Spermatophyta</taxon>
        <taxon>Magnoliopsida</taxon>
        <taxon>eudicotyledons</taxon>
        <taxon>Gunneridae</taxon>
        <taxon>Pentapetalae</taxon>
        <taxon>asterids</taxon>
        <taxon>Ericales</taxon>
        <taxon>Ericaceae</taxon>
        <taxon>Vaccinioideae</taxon>
        <taxon>Vaccinieae</taxon>
        <taxon>Vaccinium</taxon>
    </lineage>
</organism>
<comment type="caution">
    <text evidence="1">The sequence shown here is derived from an EMBL/GenBank/DDBJ whole genome shotgun (WGS) entry which is preliminary data.</text>
</comment>
<keyword evidence="2" id="KW-1185">Reference proteome</keyword>